<sequence length="89" mass="10313">MNNISDYSDHQWDKQIDRWLVSKLGEYLGNDSTIYYWGYEYWEQGSDPRSDHLPLVGISFVGPNKRLLFLPGPFPHDTTGTGDVELHEP</sequence>
<evidence type="ECO:0000313" key="2">
    <source>
        <dbReference type="Proteomes" id="UP000728032"/>
    </source>
</evidence>
<protein>
    <submittedName>
        <fullName evidence="1">Uncharacterized protein</fullName>
    </submittedName>
</protein>
<dbReference type="Proteomes" id="UP000728032">
    <property type="component" value="Unassembled WGS sequence"/>
</dbReference>
<gene>
    <name evidence="1" type="ORF">ONB1V03_LOCUS18734</name>
</gene>
<name>A0A7R9MN53_9ACAR</name>
<organism evidence="1">
    <name type="scientific">Oppiella nova</name>
    <dbReference type="NCBI Taxonomy" id="334625"/>
    <lineage>
        <taxon>Eukaryota</taxon>
        <taxon>Metazoa</taxon>
        <taxon>Ecdysozoa</taxon>
        <taxon>Arthropoda</taxon>
        <taxon>Chelicerata</taxon>
        <taxon>Arachnida</taxon>
        <taxon>Acari</taxon>
        <taxon>Acariformes</taxon>
        <taxon>Sarcoptiformes</taxon>
        <taxon>Oribatida</taxon>
        <taxon>Brachypylina</taxon>
        <taxon>Oppioidea</taxon>
        <taxon>Oppiidae</taxon>
        <taxon>Oppiella</taxon>
    </lineage>
</organism>
<proteinExistence type="predicted"/>
<dbReference type="EMBL" id="CAJPVJ010026605">
    <property type="protein sequence ID" value="CAG2179310.1"/>
    <property type="molecule type" value="Genomic_DNA"/>
</dbReference>
<keyword evidence="2" id="KW-1185">Reference proteome</keyword>
<dbReference type="AlphaFoldDB" id="A0A7R9MN53"/>
<dbReference type="EMBL" id="OC941430">
    <property type="protein sequence ID" value="CAD7662174.1"/>
    <property type="molecule type" value="Genomic_DNA"/>
</dbReference>
<accession>A0A7R9MN53</accession>
<reference evidence="1" key="1">
    <citation type="submission" date="2020-11" db="EMBL/GenBank/DDBJ databases">
        <authorList>
            <person name="Tran Van P."/>
        </authorList>
    </citation>
    <scope>NUCLEOTIDE SEQUENCE</scope>
</reference>
<evidence type="ECO:0000313" key="1">
    <source>
        <dbReference type="EMBL" id="CAD7662174.1"/>
    </source>
</evidence>